<dbReference type="PROSITE" id="PS50995">
    <property type="entry name" value="HTH_MARR_2"/>
    <property type="match status" value="1"/>
</dbReference>
<dbReference type="PANTHER" id="PTHR42756:SF1">
    <property type="entry name" value="TRANSCRIPTIONAL REPRESSOR OF EMRAB OPERON"/>
    <property type="match status" value="1"/>
</dbReference>
<keyword evidence="2" id="KW-0238">DNA-binding</keyword>
<dbReference type="RefSeq" id="WP_157892968.1">
    <property type="nucleotide sequence ID" value="NZ_JBHRTS010000004.1"/>
</dbReference>
<dbReference type="InterPro" id="IPR036390">
    <property type="entry name" value="WH_DNA-bd_sf"/>
</dbReference>
<organism evidence="5 6">
    <name type="scientific">Marinicella sediminis</name>
    <dbReference type="NCBI Taxonomy" id="1792834"/>
    <lineage>
        <taxon>Bacteria</taxon>
        <taxon>Pseudomonadati</taxon>
        <taxon>Pseudomonadota</taxon>
        <taxon>Gammaproteobacteria</taxon>
        <taxon>Lysobacterales</taxon>
        <taxon>Marinicellaceae</taxon>
        <taxon>Marinicella</taxon>
    </lineage>
</organism>
<accession>A0ABV7J7T2</accession>
<dbReference type="PROSITE" id="PS01117">
    <property type="entry name" value="HTH_MARR_1"/>
    <property type="match status" value="1"/>
</dbReference>
<name>A0ABV7J7T2_9GAMM</name>
<keyword evidence="6" id="KW-1185">Reference proteome</keyword>
<dbReference type="Pfam" id="PF01047">
    <property type="entry name" value="MarR"/>
    <property type="match status" value="1"/>
</dbReference>
<sequence length="144" mass="16681">MDKIDPQQTIFYSIEKAIKTYRQYAQKNLSARLPGITVDQLLILSLLEVNPEMAQKDLASWLFKDHASITRMIELLVKNEYLSRAVNPQDRRKFKLNISDKGHDTLQELKPIILNNRQDALAGISEKEIKELFITLNKIINNCQ</sequence>
<comment type="caution">
    <text evidence="5">The sequence shown here is derived from an EMBL/GenBank/DDBJ whole genome shotgun (WGS) entry which is preliminary data.</text>
</comment>
<dbReference type="InterPro" id="IPR000835">
    <property type="entry name" value="HTH_MarR-typ"/>
</dbReference>
<dbReference type="Proteomes" id="UP001595533">
    <property type="component" value="Unassembled WGS sequence"/>
</dbReference>
<evidence type="ECO:0000313" key="5">
    <source>
        <dbReference type="EMBL" id="MFC3194179.1"/>
    </source>
</evidence>
<proteinExistence type="predicted"/>
<feature type="domain" description="HTH marR-type" evidence="4">
    <location>
        <begin position="7"/>
        <end position="141"/>
    </location>
</feature>
<gene>
    <name evidence="5" type="ORF">ACFODZ_07990</name>
</gene>
<dbReference type="SUPFAM" id="SSF46785">
    <property type="entry name" value="Winged helix' DNA-binding domain"/>
    <property type="match status" value="1"/>
</dbReference>
<evidence type="ECO:0000256" key="3">
    <source>
        <dbReference type="ARBA" id="ARBA00023163"/>
    </source>
</evidence>
<protein>
    <submittedName>
        <fullName evidence="5">MarR family winged helix-turn-helix transcriptional regulator</fullName>
    </submittedName>
</protein>
<keyword evidence="1" id="KW-0805">Transcription regulation</keyword>
<evidence type="ECO:0000256" key="2">
    <source>
        <dbReference type="ARBA" id="ARBA00023125"/>
    </source>
</evidence>
<dbReference type="SMART" id="SM00347">
    <property type="entry name" value="HTH_MARR"/>
    <property type="match status" value="1"/>
</dbReference>
<dbReference type="InterPro" id="IPR036388">
    <property type="entry name" value="WH-like_DNA-bd_sf"/>
</dbReference>
<evidence type="ECO:0000256" key="1">
    <source>
        <dbReference type="ARBA" id="ARBA00023015"/>
    </source>
</evidence>
<dbReference type="Gene3D" id="1.10.10.10">
    <property type="entry name" value="Winged helix-like DNA-binding domain superfamily/Winged helix DNA-binding domain"/>
    <property type="match status" value="1"/>
</dbReference>
<keyword evidence="3" id="KW-0804">Transcription</keyword>
<dbReference type="PRINTS" id="PR00598">
    <property type="entry name" value="HTHMARR"/>
</dbReference>
<dbReference type="PANTHER" id="PTHR42756">
    <property type="entry name" value="TRANSCRIPTIONAL REGULATOR, MARR"/>
    <property type="match status" value="1"/>
</dbReference>
<evidence type="ECO:0000259" key="4">
    <source>
        <dbReference type="PROSITE" id="PS50995"/>
    </source>
</evidence>
<dbReference type="EMBL" id="JBHRTS010000004">
    <property type="protein sequence ID" value="MFC3194179.1"/>
    <property type="molecule type" value="Genomic_DNA"/>
</dbReference>
<dbReference type="InterPro" id="IPR023187">
    <property type="entry name" value="Tscrpt_reg_MarR-type_CS"/>
</dbReference>
<reference evidence="6" key="1">
    <citation type="journal article" date="2019" name="Int. J. Syst. Evol. Microbiol.">
        <title>The Global Catalogue of Microorganisms (GCM) 10K type strain sequencing project: providing services to taxonomists for standard genome sequencing and annotation.</title>
        <authorList>
            <consortium name="The Broad Institute Genomics Platform"/>
            <consortium name="The Broad Institute Genome Sequencing Center for Infectious Disease"/>
            <person name="Wu L."/>
            <person name="Ma J."/>
        </authorList>
    </citation>
    <scope>NUCLEOTIDE SEQUENCE [LARGE SCALE GENOMIC DNA]</scope>
    <source>
        <strain evidence="6">KCTC 42953</strain>
    </source>
</reference>
<evidence type="ECO:0000313" key="6">
    <source>
        <dbReference type="Proteomes" id="UP001595533"/>
    </source>
</evidence>